<keyword evidence="9" id="KW-0406">Ion transport</keyword>
<evidence type="ECO:0000256" key="6">
    <source>
        <dbReference type="ARBA" id="ARBA00022882"/>
    </source>
</evidence>
<evidence type="ECO:0000313" key="14">
    <source>
        <dbReference type="EMBL" id="MFC4986823.1"/>
    </source>
</evidence>
<dbReference type="InterPro" id="IPR005821">
    <property type="entry name" value="Ion_trans_dom"/>
</dbReference>
<dbReference type="Pfam" id="PF00520">
    <property type="entry name" value="Ion_trans"/>
    <property type="match status" value="1"/>
</dbReference>
<keyword evidence="15" id="KW-1185">Reference proteome</keyword>
<reference evidence="14 15" key="1">
    <citation type="journal article" date="2019" name="Int. J. Syst. Evol. Microbiol.">
        <title>The Global Catalogue of Microorganisms (GCM) 10K type strain sequencing project: providing services to taxonomists for standard genome sequencing and annotation.</title>
        <authorList>
            <consortium name="The Broad Institute Genomics Platform"/>
            <consortium name="The Broad Institute Genome Sequencing Center for Infectious Disease"/>
            <person name="Wu L."/>
            <person name="Ma J."/>
        </authorList>
    </citation>
    <scope>NUCLEOTIDE SEQUENCE [LARGE SCALE GENOMIC DNA]</scope>
    <source>
        <strain evidence="14 15">CGMCC 1.15824</strain>
    </source>
</reference>
<dbReference type="GO" id="GO:0034702">
    <property type="term" value="C:monoatomic ion channel complex"/>
    <property type="evidence" value="ECO:0007669"/>
    <property type="project" value="UniProtKB-KW"/>
</dbReference>
<dbReference type="FunFam" id="1.10.287.70:FF:000028">
    <property type="entry name" value="potassium voltage-gated channel subfamily D member 3"/>
    <property type="match status" value="1"/>
</dbReference>
<keyword evidence="5" id="KW-0631">Potassium channel</keyword>
<evidence type="ECO:0000259" key="13">
    <source>
        <dbReference type="Pfam" id="PF00520"/>
    </source>
</evidence>
<dbReference type="Gene3D" id="1.20.120.350">
    <property type="entry name" value="Voltage-gated potassium channels. Chain C"/>
    <property type="match status" value="1"/>
</dbReference>
<gene>
    <name evidence="14" type="ORF">ACFPFO_03355</name>
</gene>
<keyword evidence="2" id="KW-0813">Transport</keyword>
<accession>A0ABD5QAV1</accession>
<dbReference type="Gene3D" id="1.10.287.70">
    <property type="match status" value="1"/>
</dbReference>
<dbReference type="SUPFAM" id="SSF81324">
    <property type="entry name" value="Voltage-gated potassium channels"/>
    <property type="match status" value="1"/>
</dbReference>
<evidence type="ECO:0000256" key="1">
    <source>
        <dbReference type="ARBA" id="ARBA00004141"/>
    </source>
</evidence>
<evidence type="ECO:0000256" key="7">
    <source>
        <dbReference type="ARBA" id="ARBA00022958"/>
    </source>
</evidence>
<dbReference type="InterPro" id="IPR027359">
    <property type="entry name" value="Volt_channel_dom_sf"/>
</dbReference>
<evidence type="ECO:0000256" key="8">
    <source>
        <dbReference type="ARBA" id="ARBA00022989"/>
    </source>
</evidence>
<sequence>MFQLTADSTLVALLPFFLGFLIDFRFLRAIRLLRFLRLFKLARYTKSITLFATVLRKKKEDLVITSTIGGILLLLASSLMYFAERKAQPEAFASIPETLWWGVVTLTTVGYGDVHPETVVGKLIGAAVAVIGVGLFALPASILASGFMEVATEDPEYACPHCGEWVSEDDLLKRNQND</sequence>
<evidence type="ECO:0000256" key="5">
    <source>
        <dbReference type="ARBA" id="ARBA00022826"/>
    </source>
</evidence>
<dbReference type="PRINTS" id="PR00169">
    <property type="entry name" value="KCHANNEL"/>
</dbReference>
<protein>
    <submittedName>
        <fullName evidence="14">Potassium channel family protein</fullName>
    </submittedName>
</protein>
<organism evidence="14 15">
    <name type="scientific">Saliphagus infecundisoli</name>
    <dbReference type="NCBI Taxonomy" id="1849069"/>
    <lineage>
        <taxon>Archaea</taxon>
        <taxon>Methanobacteriati</taxon>
        <taxon>Methanobacteriota</taxon>
        <taxon>Stenosarchaea group</taxon>
        <taxon>Halobacteria</taxon>
        <taxon>Halobacteriales</taxon>
        <taxon>Natrialbaceae</taxon>
        <taxon>Saliphagus</taxon>
    </lineage>
</organism>
<keyword evidence="4 12" id="KW-0812">Transmembrane</keyword>
<name>A0ABD5QAV1_9EURY</name>
<dbReference type="AlphaFoldDB" id="A0ABD5QAV1"/>
<feature type="transmembrane region" description="Helical" evidence="12">
    <location>
        <begin position="119"/>
        <end position="138"/>
    </location>
</feature>
<evidence type="ECO:0000256" key="9">
    <source>
        <dbReference type="ARBA" id="ARBA00023065"/>
    </source>
</evidence>
<keyword evidence="10 12" id="KW-0472">Membrane</keyword>
<evidence type="ECO:0000256" key="2">
    <source>
        <dbReference type="ARBA" id="ARBA00022448"/>
    </source>
</evidence>
<keyword evidence="8 12" id="KW-1133">Transmembrane helix</keyword>
<dbReference type="GO" id="GO:0005267">
    <property type="term" value="F:potassium channel activity"/>
    <property type="evidence" value="ECO:0007669"/>
    <property type="project" value="UniProtKB-KW"/>
</dbReference>
<dbReference type="Proteomes" id="UP001595925">
    <property type="component" value="Unassembled WGS sequence"/>
</dbReference>
<dbReference type="InterPro" id="IPR028325">
    <property type="entry name" value="VG_K_chnl"/>
</dbReference>
<dbReference type="EMBL" id="JBHSJG010000010">
    <property type="protein sequence ID" value="MFC4986823.1"/>
    <property type="molecule type" value="Genomic_DNA"/>
</dbReference>
<evidence type="ECO:0000256" key="4">
    <source>
        <dbReference type="ARBA" id="ARBA00022692"/>
    </source>
</evidence>
<keyword evidence="6" id="KW-0851">Voltage-gated channel</keyword>
<keyword evidence="3" id="KW-0633">Potassium transport</keyword>
<evidence type="ECO:0000313" key="15">
    <source>
        <dbReference type="Proteomes" id="UP001595925"/>
    </source>
</evidence>
<evidence type="ECO:0000256" key="11">
    <source>
        <dbReference type="ARBA" id="ARBA00023303"/>
    </source>
</evidence>
<feature type="transmembrane region" description="Helical" evidence="12">
    <location>
        <begin position="62"/>
        <end position="83"/>
    </location>
</feature>
<evidence type="ECO:0000256" key="12">
    <source>
        <dbReference type="SAM" id="Phobius"/>
    </source>
</evidence>
<evidence type="ECO:0000256" key="3">
    <source>
        <dbReference type="ARBA" id="ARBA00022538"/>
    </source>
</evidence>
<comment type="subcellular location">
    <subcellularLocation>
        <location evidence="1">Membrane</location>
        <topology evidence="1">Multi-pass membrane protein</topology>
    </subcellularLocation>
</comment>
<dbReference type="RefSeq" id="WP_224829656.1">
    <property type="nucleotide sequence ID" value="NZ_JAIVEF010000024.1"/>
</dbReference>
<keyword evidence="11 14" id="KW-0407">Ion channel</keyword>
<dbReference type="PANTHER" id="PTHR11537">
    <property type="entry name" value="VOLTAGE-GATED POTASSIUM CHANNEL"/>
    <property type="match status" value="1"/>
</dbReference>
<keyword evidence="7" id="KW-0630">Potassium</keyword>
<evidence type="ECO:0000256" key="10">
    <source>
        <dbReference type="ARBA" id="ARBA00023136"/>
    </source>
</evidence>
<dbReference type="PANTHER" id="PTHR11537:SF254">
    <property type="entry name" value="POTASSIUM VOLTAGE-GATED CHANNEL PROTEIN SHAB"/>
    <property type="match status" value="1"/>
</dbReference>
<proteinExistence type="predicted"/>
<comment type="caution">
    <text evidence="14">The sequence shown here is derived from an EMBL/GenBank/DDBJ whole genome shotgun (WGS) entry which is preliminary data.</text>
</comment>
<feature type="domain" description="Ion transport" evidence="13">
    <location>
        <begin position="10"/>
        <end position="150"/>
    </location>
</feature>
<feature type="transmembrane region" description="Helical" evidence="12">
    <location>
        <begin position="6"/>
        <end position="27"/>
    </location>
</feature>